<name>A0A225URN8_9STRA</name>
<dbReference type="EMBL" id="NBNE01012680">
    <property type="protein sequence ID" value="OWY95630.1"/>
    <property type="molecule type" value="Genomic_DNA"/>
</dbReference>
<keyword evidence="2" id="KW-1185">Reference proteome</keyword>
<dbReference type="STRING" id="4795.A0A225URN8"/>
<evidence type="ECO:0000313" key="2">
    <source>
        <dbReference type="Proteomes" id="UP000198211"/>
    </source>
</evidence>
<evidence type="ECO:0000313" key="1">
    <source>
        <dbReference type="EMBL" id="OWY95630.1"/>
    </source>
</evidence>
<dbReference type="OrthoDB" id="101976at2759"/>
<dbReference type="Gene3D" id="3.30.420.10">
    <property type="entry name" value="Ribonuclease H-like superfamily/Ribonuclease H"/>
    <property type="match status" value="1"/>
</dbReference>
<dbReference type="AlphaFoldDB" id="A0A225URN8"/>
<comment type="caution">
    <text evidence="1">The sequence shown here is derived from an EMBL/GenBank/DDBJ whole genome shotgun (WGS) entry which is preliminary data.</text>
</comment>
<accession>A0A225URN8</accession>
<dbReference type="Proteomes" id="UP000198211">
    <property type="component" value="Unassembled WGS sequence"/>
</dbReference>
<proteinExistence type="predicted"/>
<protein>
    <recommendedName>
        <fullName evidence="3">Tc1-like transposase DDE domain-containing protein</fullName>
    </recommendedName>
</protein>
<sequence>MNTPLNKKKRREYLVQLQEYQVANKTILHMDETNFSLWATRTRGHSLKGKRAVKNVFDEGGHNMHVIKCICALGLVYFETRFGSNRYANTNEFIRNLLRHVHLESGLTLNNVGLVLVQ</sequence>
<evidence type="ECO:0008006" key="3">
    <source>
        <dbReference type="Google" id="ProtNLM"/>
    </source>
</evidence>
<gene>
    <name evidence="1" type="ORF">PHMEG_00034316</name>
</gene>
<dbReference type="InterPro" id="IPR036397">
    <property type="entry name" value="RNaseH_sf"/>
</dbReference>
<organism evidence="1 2">
    <name type="scientific">Phytophthora megakarya</name>
    <dbReference type="NCBI Taxonomy" id="4795"/>
    <lineage>
        <taxon>Eukaryota</taxon>
        <taxon>Sar</taxon>
        <taxon>Stramenopiles</taxon>
        <taxon>Oomycota</taxon>
        <taxon>Peronosporomycetes</taxon>
        <taxon>Peronosporales</taxon>
        <taxon>Peronosporaceae</taxon>
        <taxon>Phytophthora</taxon>
    </lineage>
</organism>
<dbReference type="GO" id="GO:0003676">
    <property type="term" value="F:nucleic acid binding"/>
    <property type="evidence" value="ECO:0007669"/>
    <property type="project" value="InterPro"/>
</dbReference>
<reference evidence="2" key="1">
    <citation type="submission" date="2017-03" db="EMBL/GenBank/DDBJ databases">
        <title>Phytopthora megakarya and P. palmivora, two closely related causual agents of cacao black pod achieved similar genome size and gene model numbers by different mechanisms.</title>
        <authorList>
            <person name="Ali S."/>
            <person name="Shao J."/>
            <person name="Larry D.J."/>
            <person name="Kronmiller B."/>
            <person name="Shen D."/>
            <person name="Strem M.D."/>
            <person name="Melnick R.L."/>
            <person name="Guiltinan M.J."/>
            <person name="Tyler B.M."/>
            <person name="Meinhardt L.W."/>
            <person name="Bailey B.A."/>
        </authorList>
    </citation>
    <scope>NUCLEOTIDE SEQUENCE [LARGE SCALE GENOMIC DNA]</scope>
    <source>
        <strain evidence="2">zdho120</strain>
    </source>
</reference>